<dbReference type="Proteomes" id="UP000056453">
    <property type="component" value="Unassembled WGS sequence"/>
</dbReference>
<evidence type="ECO:0000313" key="1">
    <source>
        <dbReference type="EMBL" id="KVP98153.1"/>
    </source>
</evidence>
<dbReference type="EMBL" id="LPBJ01000047">
    <property type="protein sequence ID" value="KVP98153.1"/>
    <property type="molecule type" value="Genomic_DNA"/>
</dbReference>
<dbReference type="RefSeq" id="WP_059925209.1">
    <property type="nucleotide sequence ID" value="NZ_LPBG01000047.1"/>
</dbReference>
<keyword evidence="2" id="KW-1185">Reference proteome</keyword>
<accession>A0AAW3MXW1</accession>
<evidence type="ECO:0000313" key="2">
    <source>
        <dbReference type="Proteomes" id="UP000056453"/>
    </source>
</evidence>
<name>A0AAW3MXW1_9BURK</name>
<protein>
    <submittedName>
        <fullName evidence="1">Uncharacterized protein</fullName>
    </submittedName>
</protein>
<comment type="caution">
    <text evidence="1">The sequence shown here is derived from an EMBL/GenBank/DDBJ whole genome shotgun (WGS) entry which is preliminary data.</text>
</comment>
<proteinExistence type="predicted"/>
<organism evidence="1 2">
    <name type="scientific">Burkholderia ubonensis</name>
    <dbReference type="NCBI Taxonomy" id="101571"/>
    <lineage>
        <taxon>Bacteria</taxon>
        <taxon>Pseudomonadati</taxon>
        <taxon>Pseudomonadota</taxon>
        <taxon>Betaproteobacteria</taxon>
        <taxon>Burkholderiales</taxon>
        <taxon>Burkholderiaceae</taxon>
        <taxon>Burkholderia</taxon>
        <taxon>Burkholderia cepacia complex</taxon>
    </lineage>
</organism>
<gene>
    <name evidence="1" type="ORF">WJ96_06160</name>
</gene>
<reference evidence="1 2" key="1">
    <citation type="submission" date="2015-11" db="EMBL/GenBank/DDBJ databases">
        <title>Expanding the genomic diversity of Burkholderia species for the development of highly accurate diagnostics.</title>
        <authorList>
            <person name="Sahl J."/>
            <person name="Keim P."/>
            <person name="Wagner D."/>
        </authorList>
    </citation>
    <scope>NUCLEOTIDE SEQUENCE [LARGE SCALE GENOMIC DNA]</scope>
    <source>
        <strain evidence="1 2">MSMB1808WGS</strain>
    </source>
</reference>
<sequence>MEKAWLVEIRVKDWVHVIEGESRVVTYEEVLAVHEVAARHAGFDQFERRSLHDPIIRRLMMTRQLTLADCCAPDAVEIDI</sequence>
<dbReference type="AlphaFoldDB" id="A0AAW3MXW1"/>